<gene>
    <name evidence="1" type="ORF">MtrDRAFT_AC169177g8v1</name>
</gene>
<dbReference type="EMBL" id="AC169177">
    <property type="protein sequence ID" value="ABN08970.1"/>
    <property type="molecule type" value="Genomic_DNA"/>
</dbReference>
<reference evidence="1" key="2">
    <citation type="submission" date="2007-03" db="EMBL/GenBank/DDBJ databases">
        <authorList>
            <consortium name="The International Medicago Genome Annotation Group"/>
        </authorList>
    </citation>
    <scope>NUCLEOTIDE SEQUENCE</scope>
</reference>
<protein>
    <submittedName>
        <fullName evidence="1">Uncharacterized protein</fullName>
    </submittedName>
</protein>
<evidence type="ECO:0000313" key="1">
    <source>
        <dbReference type="EMBL" id="ABN08970.1"/>
    </source>
</evidence>
<accession>A2Q5V0</accession>
<name>A2Q5V0_MEDTR</name>
<sequence>MMILVVSISKELQRNGSVLTFVMYYFLNITPKKCVCGSSKKSIMCVDAK</sequence>
<organism evidence="1">
    <name type="scientific">Medicago truncatula</name>
    <name type="common">Barrel medic</name>
    <name type="synonym">Medicago tribuloides</name>
    <dbReference type="NCBI Taxonomy" id="3880"/>
    <lineage>
        <taxon>Eukaryota</taxon>
        <taxon>Viridiplantae</taxon>
        <taxon>Streptophyta</taxon>
        <taxon>Embryophyta</taxon>
        <taxon>Tracheophyta</taxon>
        <taxon>Spermatophyta</taxon>
        <taxon>Magnoliopsida</taxon>
        <taxon>eudicotyledons</taxon>
        <taxon>Gunneridae</taxon>
        <taxon>Pentapetalae</taxon>
        <taxon>rosids</taxon>
        <taxon>fabids</taxon>
        <taxon>Fabales</taxon>
        <taxon>Fabaceae</taxon>
        <taxon>Papilionoideae</taxon>
        <taxon>50 kb inversion clade</taxon>
        <taxon>NPAAA clade</taxon>
        <taxon>Hologalegina</taxon>
        <taxon>IRL clade</taxon>
        <taxon>Trifolieae</taxon>
        <taxon>Medicago</taxon>
    </lineage>
</organism>
<dbReference type="AlphaFoldDB" id="A2Q5V0"/>
<reference evidence="1" key="1">
    <citation type="submission" date="2005-12" db="EMBL/GenBank/DDBJ databases">
        <authorList>
            <person name="Town C.D."/>
        </authorList>
    </citation>
    <scope>NUCLEOTIDE SEQUENCE</scope>
</reference>
<proteinExistence type="predicted"/>